<dbReference type="HOGENOM" id="CLU_068520_0_0_1"/>
<dbReference type="STRING" id="1036808.A0A0C3A0V2"/>
<accession>A0A0C3A0V2</accession>
<feature type="compositionally biased region" description="Polar residues" evidence="1">
    <location>
        <begin position="130"/>
        <end position="142"/>
    </location>
</feature>
<feature type="region of interest" description="Disordered" evidence="1">
    <location>
        <begin position="47"/>
        <end position="145"/>
    </location>
</feature>
<dbReference type="Proteomes" id="UP000053989">
    <property type="component" value="Unassembled WGS sequence"/>
</dbReference>
<keyword evidence="3" id="KW-1185">Reference proteome</keyword>
<feature type="region of interest" description="Disordered" evidence="1">
    <location>
        <begin position="1"/>
        <end position="20"/>
    </location>
</feature>
<evidence type="ECO:0000256" key="1">
    <source>
        <dbReference type="SAM" id="MobiDB-lite"/>
    </source>
</evidence>
<reference evidence="2 3" key="1">
    <citation type="submission" date="2014-04" db="EMBL/GenBank/DDBJ databases">
        <authorList>
            <consortium name="DOE Joint Genome Institute"/>
            <person name="Kuo A."/>
            <person name="Kohler A."/>
            <person name="Nagy L.G."/>
            <person name="Floudas D."/>
            <person name="Copeland A."/>
            <person name="Barry K.W."/>
            <person name="Cichocki N."/>
            <person name="Veneault-Fourrey C."/>
            <person name="LaButti K."/>
            <person name="Lindquist E.A."/>
            <person name="Lipzen A."/>
            <person name="Lundell T."/>
            <person name="Morin E."/>
            <person name="Murat C."/>
            <person name="Sun H."/>
            <person name="Tunlid A."/>
            <person name="Henrissat B."/>
            <person name="Grigoriev I.V."/>
            <person name="Hibbett D.S."/>
            <person name="Martin F."/>
            <person name="Nordberg H.P."/>
            <person name="Cantor M.N."/>
            <person name="Hua S.X."/>
        </authorList>
    </citation>
    <scope>NUCLEOTIDE SEQUENCE [LARGE SCALE GENOMIC DNA]</scope>
    <source>
        <strain evidence="2 3">Foug A</strain>
    </source>
</reference>
<sequence length="347" mass="38844">MSSQLNIPVPTQPQPIDWSKVGDHELVTDSDDDISVARPKYQERERRALAKKVAEKEQRQKIEAAKAAIRRRKEARKAEEARKAKEARKAEERLRADAEKQRMLLETRARIQQQQQQAEAQAQALAATQGSGTPKASTTSGGNAPCQRCIQAPKTLECVPRANSKSWACVPCQKARKSCSWNAAAVASSETEVCTGGPMKQVSRRRPRSEVNMSPKGASKRKKTRMMTEEDDDDDREEVFIVPKKMAEGHRDALGMLTQAFSRWTDEICQETRERLELERQRLAEQRRLRADMRALMQVFHGGPQFVQGSSRDGAVRRAIRIVADESDEAGDEDGEESGSGSDNDDS</sequence>
<feature type="region of interest" description="Disordered" evidence="1">
    <location>
        <begin position="195"/>
        <end position="235"/>
    </location>
</feature>
<feature type="region of interest" description="Disordered" evidence="1">
    <location>
        <begin position="320"/>
        <end position="347"/>
    </location>
</feature>
<name>A0A0C3A0V2_9AGAM</name>
<feature type="compositionally biased region" description="Basic and acidic residues" evidence="1">
    <location>
        <begin position="47"/>
        <end position="64"/>
    </location>
</feature>
<feature type="compositionally biased region" description="Acidic residues" evidence="1">
    <location>
        <begin position="325"/>
        <end position="347"/>
    </location>
</feature>
<dbReference type="InParanoid" id="A0A0C3A0V2"/>
<protein>
    <submittedName>
        <fullName evidence="2">Uncharacterized protein</fullName>
    </submittedName>
</protein>
<evidence type="ECO:0000313" key="3">
    <source>
        <dbReference type="Proteomes" id="UP000053989"/>
    </source>
</evidence>
<feature type="compositionally biased region" description="Low complexity" evidence="1">
    <location>
        <begin position="110"/>
        <end position="129"/>
    </location>
</feature>
<gene>
    <name evidence="2" type="ORF">SCLCIDRAFT_21160</name>
</gene>
<evidence type="ECO:0000313" key="2">
    <source>
        <dbReference type="EMBL" id="KIM67298.1"/>
    </source>
</evidence>
<organism evidence="2 3">
    <name type="scientific">Scleroderma citrinum Foug A</name>
    <dbReference type="NCBI Taxonomy" id="1036808"/>
    <lineage>
        <taxon>Eukaryota</taxon>
        <taxon>Fungi</taxon>
        <taxon>Dikarya</taxon>
        <taxon>Basidiomycota</taxon>
        <taxon>Agaricomycotina</taxon>
        <taxon>Agaricomycetes</taxon>
        <taxon>Agaricomycetidae</taxon>
        <taxon>Boletales</taxon>
        <taxon>Sclerodermatineae</taxon>
        <taxon>Sclerodermataceae</taxon>
        <taxon>Scleroderma</taxon>
    </lineage>
</organism>
<proteinExistence type="predicted"/>
<dbReference type="EMBL" id="KN822013">
    <property type="protein sequence ID" value="KIM67298.1"/>
    <property type="molecule type" value="Genomic_DNA"/>
</dbReference>
<reference evidence="3" key="2">
    <citation type="submission" date="2015-01" db="EMBL/GenBank/DDBJ databases">
        <title>Evolutionary Origins and Diversification of the Mycorrhizal Mutualists.</title>
        <authorList>
            <consortium name="DOE Joint Genome Institute"/>
            <consortium name="Mycorrhizal Genomics Consortium"/>
            <person name="Kohler A."/>
            <person name="Kuo A."/>
            <person name="Nagy L.G."/>
            <person name="Floudas D."/>
            <person name="Copeland A."/>
            <person name="Barry K.W."/>
            <person name="Cichocki N."/>
            <person name="Veneault-Fourrey C."/>
            <person name="LaButti K."/>
            <person name="Lindquist E.A."/>
            <person name="Lipzen A."/>
            <person name="Lundell T."/>
            <person name="Morin E."/>
            <person name="Murat C."/>
            <person name="Riley R."/>
            <person name="Ohm R."/>
            <person name="Sun H."/>
            <person name="Tunlid A."/>
            <person name="Henrissat B."/>
            <person name="Grigoriev I.V."/>
            <person name="Hibbett D.S."/>
            <person name="Martin F."/>
        </authorList>
    </citation>
    <scope>NUCLEOTIDE SEQUENCE [LARGE SCALE GENOMIC DNA]</scope>
    <source>
        <strain evidence="3">Foug A</strain>
    </source>
</reference>
<dbReference type="AlphaFoldDB" id="A0A0C3A0V2"/>
<feature type="compositionally biased region" description="Basic and acidic residues" evidence="1">
    <location>
        <begin position="76"/>
        <end position="109"/>
    </location>
</feature>